<organism evidence="2 3">
    <name type="scientific">Boothiomyces macroporosus</name>
    <dbReference type="NCBI Taxonomy" id="261099"/>
    <lineage>
        <taxon>Eukaryota</taxon>
        <taxon>Fungi</taxon>
        <taxon>Fungi incertae sedis</taxon>
        <taxon>Chytridiomycota</taxon>
        <taxon>Chytridiomycota incertae sedis</taxon>
        <taxon>Chytridiomycetes</taxon>
        <taxon>Rhizophydiales</taxon>
        <taxon>Terramycetaceae</taxon>
        <taxon>Boothiomyces</taxon>
    </lineage>
</organism>
<dbReference type="EMBL" id="JADGKB010000092">
    <property type="protein sequence ID" value="KAJ3254114.1"/>
    <property type="molecule type" value="Genomic_DNA"/>
</dbReference>
<keyword evidence="3" id="KW-1185">Reference proteome</keyword>
<protein>
    <submittedName>
        <fullName evidence="2">Uncharacterized protein</fullName>
    </submittedName>
</protein>
<evidence type="ECO:0000256" key="1">
    <source>
        <dbReference type="SAM" id="MobiDB-lite"/>
    </source>
</evidence>
<reference evidence="2" key="1">
    <citation type="submission" date="2020-05" db="EMBL/GenBank/DDBJ databases">
        <title>Phylogenomic resolution of chytrid fungi.</title>
        <authorList>
            <person name="Stajich J.E."/>
            <person name="Amses K."/>
            <person name="Simmons R."/>
            <person name="Seto K."/>
            <person name="Myers J."/>
            <person name="Bonds A."/>
            <person name="Quandt C.A."/>
            <person name="Barry K."/>
            <person name="Liu P."/>
            <person name="Grigoriev I."/>
            <person name="Longcore J.E."/>
            <person name="James T.Y."/>
        </authorList>
    </citation>
    <scope>NUCLEOTIDE SEQUENCE</scope>
    <source>
        <strain evidence="2">PLAUS21</strain>
    </source>
</reference>
<evidence type="ECO:0000313" key="2">
    <source>
        <dbReference type="EMBL" id="KAJ3254114.1"/>
    </source>
</evidence>
<comment type="caution">
    <text evidence="2">The sequence shown here is derived from an EMBL/GenBank/DDBJ whole genome shotgun (WGS) entry which is preliminary data.</text>
</comment>
<name>A0AAD5Y3Y3_9FUNG</name>
<accession>A0AAD5Y3Y3</accession>
<proteinExistence type="predicted"/>
<sequence length="217" mass="24604">MLKKAKAPAVSTDKDKPKPKAKSVKQRKKKEQPAIIAEKETVSETPPVAQLDENPKEGVTIDVAVEDVAVEDVAVEAVLGRIHVRFNHYNQPFPIKDGILDGNLVDDKYAFSFVHKGNFQLILRNEQSEEMKQPSRFIYSGLEDGKSYTIEVIPDPEIETKRHYGTGIKFNSVKKPNNQVDLITKELKAMTMDQLMEKGDRYKELLEARELESCLYS</sequence>
<dbReference type="AlphaFoldDB" id="A0AAD5Y3Y3"/>
<dbReference type="Proteomes" id="UP001210925">
    <property type="component" value="Unassembled WGS sequence"/>
</dbReference>
<gene>
    <name evidence="2" type="ORF">HK103_007502</name>
</gene>
<evidence type="ECO:0000313" key="3">
    <source>
        <dbReference type="Proteomes" id="UP001210925"/>
    </source>
</evidence>
<feature type="compositionally biased region" description="Basic residues" evidence="1">
    <location>
        <begin position="19"/>
        <end position="30"/>
    </location>
</feature>
<feature type="region of interest" description="Disordered" evidence="1">
    <location>
        <begin position="1"/>
        <end position="52"/>
    </location>
</feature>